<dbReference type="Pfam" id="PF11068">
    <property type="entry name" value="YlqD"/>
    <property type="match status" value="1"/>
</dbReference>
<keyword evidence="2" id="KW-1185">Reference proteome</keyword>
<dbReference type="InterPro" id="IPR021297">
    <property type="entry name" value="YlqD"/>
</dbReference>
<comment type="caution">
    <text evidence="1">The sequence shown here is derived from an EMBL/GenBank/DDBJ whole genome shotgun (WGS) entry which is preliminary data.</text>
</comment>
<dbReference type="EMBL" id="VYKL01000015">
    <property type="protein sequence ID" value="KAA9025900.1"/>
    <property type="molecule type" value="Genomic_DNA"/>
</dbReference>
<dbReference type="Gene3D" id="6.10.140.1110">
    <property type="match status" value="1"/>
</dbReference>
<evidence type="ECO:0000313" key="2">
    <source>
        <dbReference type="Proteomes" id="UP000326671"/>
    </source>
</evidence>
<evidence type="ECO:0008006" key="3">
    <source>
        <dbReference type="Google" id="ProtNLM"/>
    </source>
</evidence>
<gene>
    <name evidence="1" type="ORF">F4V44_08420</name>
</gene>
<dbReference type="OrthoDB" id="2375961at2"/>
<dbReference type="Proteomes" id="UP000326671">
    <property type="component" value="Unassembled WGS sequence"/>
</dbReference>
<sequence length="128" mass="15133">MKLLQSVVVKQVLTDKSKGELQKKYHTSLVQLQKECDQLRFELKKLEKSKKFQQASLKSQFDKEIQNRLEKVKLIEFQLEQLHMLPLGSEIKESEVQALVEIQEGDRWSELIQRKTIVIKDDIVIEIR</sequence>
<name>A0A5J5HTJ5_9BACI</name>
<protein>
    <recommendedName>
        <fullName evidence="3">YlqD protein</fullName>
    </recommendedName>
</protein>
<dbReference type="RefSeq" id="WP_150439554.1">
    <property type="nucleotide sequence ID" value="NZ_VYKL01000015.1"/>
</dbReference>
<accession>A0A5J5HTJ5</accession>
<reference evidence="1 2" key="1">
    <citation type="submission" date="2019-09" db="EMBL/GenBank/DDBJ databases">
        <title>Whole genome sequences of isolates from the Mars Exploration Rovers.</title>
        <authorList>
            <person name="Seuylemezian A."/>
            <person name="Vaishampayan P."/>
        </authorList>
    </citation>
    <scope>NUCLEOTIDE SEQUENCE [LARGE SCALE GENOMIC DNA]</scope>
    <source>
        <strain evidence="1 2">MER_TA_151</strain>
    </source>
</reference>
<organism evidence="1 2">
    <name type="scientific">Niallia endozanthoxylica</name>
    <dbReference type="NCBI Taxonomy" id="2036016"/>
    <lineage>
        <taxon>Bacteria</taxon>
        <taxon>Bacillati</taxon>
        <taxon>Bacillota</taxon>
        <taxon>Bacilli</taxon>
        <taxon>Bacillales</taxon>
        <taxon>Bacillaceae</taxon>
        <taxon>Niallia</taxon>
    </lineage>
</organism>
<proteinExistence type="predicted"/>
<dbReference type="AlphaFoldDB" id="A0A5J5HTJ5"/>
<evidence type="ECO:0000313" key="1">
    <source>
        <dbReference type="EMBL" id="KAA9025900.1"/>
    </source>
</evidence>